<feature type="domain" description="Histidine kinase" evidence="7">
    <location>
        <begin position="228"/>
        <end position="480"/>
    </location>
</feature>
<feature type="coiled-coil region" evidence="6">
    <location>
        <begin position="171"/>
        <end position="212"/>
    </location>
</feature>
<protein>
    <submittedName>
        <fullName evidence="8">GAF domain-containing protein</fullName>
    </submittedName>
</protein>
<dbReference type="SUPFAM" id="SSF55874">
    <property type="entry name" value="ATPase domain of HSP90 chaperone/DNA topoisomerase II/histidine kinase"/>
    <property type="match status" value="1"/>
</dbReference>
<evidence type="ECO:0000256" key="5">
    <source>
        <dbReference type="ARBA" id="ARBA00023012"/>
    </source>
</evidence>
<evidence type="ECO:0000256" key="3">
    <source>
        <dbReference type="ARBA" id="ARBA00022777"/>
    </source>
</evidence>
<dbReference type="GO" id="GO:0000160">
    <property type="term" value="P:phosphorelay signal transduction system"/>
    <property type="evidence" value="ECO:0007669"/>
    <property type="project" value="UniProtKB-KW"/>
</dbReference>
<dbReference type="PANTHER" id="PTHR43065:SF46">
    <property type="entry name" value="C4-DICARBOXYLATE TRANSPORT SENSOR PROTEIN DCTB"/>
    <property type="match status" value="1"/>
</dbReference>
<dbReference type="InterPro" id="IPR003018">
    <property type="entry name" value="GAF"/>
</dbReference>
<accession>A0A1Y6B9U6</accession>
<dbReference type="Pfam" id="PF01590">
    <property type="entry name" value="GAF"/>
    <property type="match status" value="1"/>
</dbReference>
<dbReference type="GO" id="GO:0005524">
    <property type="term" value="F:ATP binding"/>
    <property type="evidence" value="ECO:0007669"/>
    <property type="project" value="UniProtKB-KW"/>
</dbReference>
<dbReference type="PROSITE" id="PS50109">
    <property type="entry name" value="HIS_KIN"/>
    <property type="match status" value="1"/>
</dbReference>
<dbReference type="SUPFAM" id="SSF55781">
    <property type="entry name" value="GAF domain-like"/>
    <property type="match status" value="1"/>
</dbReference>
<dbReference type="InterPro" id="IPR003594">
    <property type="entry name" value="HATPase_dom"/>
</dbReference>
<gene>
    <name evidence="8" type="ORF">SAMN06296036_103103</name>
</gene>
<name>A0A1Y6B9U6_9BACT</name>
<evidence type="ECO:0000256" key="6">
    <source>
        <dbReference type="SAM" id="Coils"/>
    </source>
</evidence>
<evidence type="ECO:0000256" key="1">
    <source>
        <dbReference type="ARBA" id="ARBA00022679"/>
    </source>
</evidence>
<dbReference type="InterPro" id="IPR036890">
    <property type="entry name" value="HATPase_C_sf"/>
</dbReference>
<dbReference type="GO" id="GO:0016301">
    <property type="term" value="F:kinase activity"/>
    <property type="evidence" value="ECO:0007669"/>
    <property type="project" value="UniProtKB-KW"/>
</dbReference>
<organism evidence="8 9">
    <name type="scientific">Pseudobacteriovorax antillogorgiicola</name>
    <dbReference type="NCBI Taxonomy" id="1513793"/>
    <lineage>
        <taxon>Bacteria</taxon>
        <taxon>Pseudomonadati</taxon>
        <taxon>Bdellovibrionota</taxon>
        <taxon>Oligoflexia</taxon>
        <taxon>Oligoflexales</taxon>
        <taxon>Pseudobacteriovoracaceae</taxon>
        <taxon>Pseudobacteriovorax</taxon>
    </lineage>
</organism>
<evidence type="ECO:0000313" key="9">
    <source>
        <dbReference type="Proteomes" id="UP000192907"/>
    </source>
</evidence>
<keyword evidence="6" id="KW-0175">Coiled coil</keyword>
<keyword evidence="4" id="KW-0067">ATP-binding</keyword>
<dbReference type="PANTHER" id="PTHR43065">
    <property type="entry name" value="SENSOR HISTIDINE KINASE"/>
    <property type="match status" value="1"/>
</dbReference>
<dbReference type="Pfam" id="PF02518">
    <property type="entry name" value="HATPase_c"/>
    <property type="match status" value="1"/>
</dbReference>
<keyword evidence="5" id="KW-0902">Two-component regulatory system</keyword>
<dbReference type="OrthoDB" id="5287368at2"/>
<evidence type="ECO:0000256" key="2">
    <source>
        <dbReference type="ARBA" id="ARBA00022741"/>
    </source>
</evidence>
<evidence type="ECO:0000313" key="8">
    <source>
        <dbReference type="EMBL" id="SMF00474.1"/>
    </source>
</evidence>
<dbReference type="Gene3D" id="3.30.565.10">
    <property type="entry name" value="Histidine kinase-like ATPase, C-terminal domain"/>
    <property type="match status" value="1"/>
</dbReference>
<keyword evidence="3" id="KW-0418">Kinase</keyword>
<dbReference type="InterPro" id="IPR005467">
    <property type="entry name" value="His_kinase_dom"/>
</dbReference>
<dbReference type="STRING" id="1513793.SAMN06296036_103103"/>
<proteinExistence type="predicted"/>
<dbReference type="EMBL" id="FWZT01000003">
    <property type="protein sequence ID" value="SMF00474.1"/>
    <property type="molecule type" value="Genomic_DNA"/>
</dbReference>
<keyword evidence="2" id="KW-0547">Nucleotide-binding</keyword>
<reference evidence="9" key="1">
    <citation type="submission" date="2017-04" db="EMBL/GenBank/DDBJ databases">
        <authorList>
            <person name="Varghese N."/>
            <person name="Submissions S."/>
        </authorList>
    </citation>
    <scope>NUCLEOTIDE SEQUENCE [LARGE SCALE GENOMIC DNA]</scope>
    <source>
        <strain evidence="9">RKEM611</strain>
    </source>
</reference>
<dbReference type="SMART" id="SM00387">
    <property type="entry name" value="HATPase_c"/>
    <property type="match status" value="1"/>
</dbReference>
<keyword evidence="9" id="KW-1185">Reference proteome</keyword>
<dbReference type="Proteomes" id="UP000192907">
    <property type="component" value="Unassembled WGS sequence"/>
</dbReference>
<evidence type="ECO:0000256" key="4">
    <source>
        <dbReference type="ARBA" id="ARBA00022840"/>
    </source>
</evidence>
<evidence type="ECO:0000259" key="7">
    <source>
        <dbReference type="PROSITE" id="PS50109"/>
    </source>
</evidence>
<keyword evidence="1" id="KW-0808">Transferase</keyword>
<dbReference type="AlphaFoldDB" id="A0A1Y6B9U6"/>
<sequence length="492" mass="54881">MDVNKLFETMDRIFNHSQESFGIAYIKRVAQKVSKELDIKYVLIGRPKHDSPDIIKTDICISGGELQDNIEYHLDGTPCKQVLTGQRVCIHPKKAAELFPDDILLEKMSVKSYAGAPMIDWAGQIMGLVVLLDIKPMSDPSVLSVFTEFLAGRVAVEYERELSETTLRNINEQLALKVDEQTQKLKMEKKRLESVNSELQVISEELQLSKKRETQAARISGMAEMSNLTLHTIGNSINSITIENEMSEAIQLDFQRIGQALESLEENFVQLMKQGRQDEVQAGIRKIAKIQSDVVNRMSLHRSRMSNSIDLVKKSLVYQSRYSNQQEPSTHQINLASIVDDALNSLKPRLDQAGIQVSTELPDHIFVVGEEHKFFHALLTLLNNSIDAIHEAKKSSKTILIQLSEDSQWTYINIVDSGLGIADENIDKIFNFGFTTKDHGTGVGLHDVSTYISQIGGKVTLKNIGRDQGAIASLILPKVHGLNVMEGQAGSG</sequence>
<dbReference type="RefSeq" id="WP_132316189.1">
    <property type="nucleotide sequence ID" value="NZ_FWZT01000003.1"/>
</dbReference>